<sequence>MITNIRKWPELILSYSVMTFTVVVSIFPILWILLSSFKSNKEILNDPFSLPKKIDFNAYKDVFTQYNFFGYFMNSMFIAIASTLIALFIYTMAGYIFGKFNFRGKSFLFILCTITLLVPGYSRAQPIFTIIMKLDLYDTKAALILVYASFGMALALFILRLAFITIPKDLDESALIDGAGFWRIFWNVNMPLAKSGISTAGILMFLNNWNEYFYALILMTSEKNRTLPVALEFFNEAFSYNYTRMFAALLMVILPGILIYVLVQEQVQQSVASSGVKG</sequence>
<keyword evidence="5 7" id="KW-1133">Transmembrane helix</keyword>
<evidence type="ECO:0000256" key="2">
    <source>
        <dbReference type="ARBA" id="ARBA00022448"/>
    </source>
</evidence>
<proteinExistence type="inferred from homology"/>
<evidence type="ECO:0000256" key="6">
    <source>
        <dbReference type="ARBA" id="ARBA00023136"/>
    </source>
</evidence>
<keyword evidence="6 7" id="KW-0472">Membrane</keyword>
<name>A0ABN8FBU1_9BACL</name>
<dbReference type="CDD" id="cd06261">
    <property type="entry name" value="TM_PBP2"/>
    <property type="match status" value="1"/>
</dbReference>
<evidence type="ECO:0000313" key="10">
    <source>
        <dbReference type="Proteomes" id="UP000838749"/>
    </source>
</evidence>
<feature type="domain" description="ABC transmembrane type-1" evidence="8">
    <location>
        <begin position="72"/>
        <end position="263"/>
    </location>
</feature>
<keyword evidence="10" id="KW-1185">Reference proteome</keyword>
<evidence type="ECO:0000256" key="1">
    <source>
        <dbReference type="ARBA" id="ARBA00004651"/>
    </source>
</evidence>
<dbReference type="EMBL" id="CAKMAB010000007">
    <property type="protein sequence ID" value="CAH1055525.1"/>
    <property type="molecule type" value="Genomic_DNA"/>
</dbReference>
<dbReference type="Proteomes" id="UP000838749">
    <property type="component" value="Unassembled WGS sequence"/>
</dbReference>
<comment type="caution">
    <text evidence="9">The sequence shown here is derived from an EMBL/GenBank/DDBJ whole genome shotgun (WGS) entry which is preliminary data.</text>
</comment>
<dbReference type="Pfam" id="PF00528">
    <property type="entry name" value="BPD_transp_1"/>
    <property type="match status" value="1"/>
</dbReference>
<comment type="similarity">
    <text evidence="7">Belongs to the binding-protein-dependent transport system permease family.</text>
</comment>
<dbReference type="PANTHER" id="PTHR43744">
    <property type="entry name" value="ABC TRANSPORTER PERMEASE PROTEIN MG189-RELATED-RELATED"/>
    <property type="match status" value="1"/>
</dbReference>
<feature type="transmembrane region" description="Helical" evidence="7">
    <location>
        <begin position="141"/>
        <end position="163"/>
    </location>
</feature>
<dbReference type="PANTHER" id="PTHR43744:SF12">
    <property type="entry name" value="ABC TRANSPORTER PERMEASE PROTEIN MG189-RELATED"/>
    <property type="match status" value="1"/>
</dbReference>
<comment type="subcellular location">
    <subcellularLocation>
        <location evidence="1 7">Cell membrane</location>
        <topology evidence="1 7">Multi-pass membrane protein</topology>
    </subcellularLocation>
</comment>
<dbReference type="Gene3D" id="1.10.3720.10">
    <property type="entry name" value="MetI-like"/>
    <property type="match status" value="1"/>
</dbReference>
<dbReference type="SUPFAM" id="SSF161098">
    <property type="entry name" value="MetI-like"/>
    <property type="match status" value="1"/>
</dbReference>
<evidence type="ECO:0000256" key="3">
    <source>
        <dbReference type="ARBA" id="ARBA00022475"/>
    </source>
</evidence>
<evidence type="ECO:0000256" key="5">
    <source>
        <dbReference type="ARBA" id="ARBA00022989"/>
    </source>
</evidence>
<evidence type="ECO:0000256" key="4">
    <source>
        <dbReference type="ARBA" id="ARBA00022692"/>
    </source>
</evidence>
<gene>
    <name evidence="9" type="primary">ngcG_3</name>
    <name evidence="9" type="ORF">PAECIP111894_01677</name>
</gene>
<organism evidence="9 10">
    <name type="scientific">Paenibacillus pseudetheri</name>
    <dbReference type="NCBI Taxonomy" id="2897682"/>
    <lineage>
        <taxon>Bacteria</taxon>
        <taxon>Bacillati</taxon>
        <taxon>Bacillota</taxon>
        <taxon>Bacilli</taxon>
        <taxon>Bacillales</taxon>
        <taxon>Paenibacillaceae</taxon>
        <taxon>Paenibacillus</taxon>
    </lineage>
</organism>
<feature type="transmembrane region" description="Helical" evidence="7">
    <location>
        <begin position="184"/>
        <end position="206"/>
    </location>
</feature>
<evidence type="ECO:0000256" key="7">
    <source>
        <dbReference type="RuleBase" id="RU363032"/>
    </source>
</evidence>
<dbReference type="RefSeq" id="WP_234532970.1">
    <property type="nucleotide sequence ID" value="NZ_CAKMAB010000007.1"/>
</dbReference>
<dbReference type="PROSITE" id="PS50928">
    <property type="entry name" value="ABC_TM1"/>
    <property type="match status" value="1"/>
</dbReference>
<evidence type="ECO:0000313" key="9">
    <source>
        <dbReference type="EMBL" id="CAH1055525.1"/>
    </source>
</evidence>
<feature type="transmembrane region" description="Helical" evidence="7">
    <location>
        <begin position="12"/>
        <end position="34"/>
    </location>
</feature>
<protein>
    <submittedName>
        <fullName evidence="9">Diacetylchitobiose uptake system permease protein NgcG</fullName>
    </submittedName>
</protein>
<evidence type="ECO:0000259" key="8">
    <source>
        <dbReference type="PROSITE" id="PS50928"/>
    </source>
</evidence>
<dbReference type="InterPro" id="IPR035906">
    <property type="entry name" value="MetI-like_sf"/>
</dbReference>
<keyword evidence="3" id="KW-1003">Cell membrane</keyword>
<reference evidence="9" key="1">
    <citation type="submission" date="2021-12" db="EMBL/GenBank/DDBJ databases">
        <authorList>
            <person name="Criscuolo A."/>
        </authorList>
    </citation>
    <scope>NUCLEOTIDE SEQUENCE</scope>
    <source>
        <strain evidence="9">CIP111894</strain>
    </source>
</reference>
<keyword evidence="2 7" id="KW-0813">Transport</keyword>
<accession>A0ABN8FBU1</accession>
<keyword evidence="4 7" id="KW-0812">Transmembrane</keyword>
<dbReference type="InterPro" id="IPR000515">
    <property type="entry name" value="MetI-like"/>
</dbReference>
<feature type="transmembrane region" description="Helical" evidence="7">
    <location>
        <begin position="102"/>
        <end position="121"/>
    </location>
</feature>
<feature type="transmembrane region" description="Helical" evidence="7">
    <location>
        <begin position="245"/>
        <end position="263"/>
    </location>
</feature>
<feature type="transmembrane region" description="Helical" evidence="7">
    <location>
        <begin position="68"/>
        <end position="90"/>
    </location>
</feature>